<dbReference type="Gene3D" id="1.10.10.10">
    <property type="entry name" value="Winged helix-like DNA-binding domain superfamily/Winged helix DNA-binding domain"/>
    <property type="match status" value="1"/>
</dbReference>
<gene>
    <name evidence="1" type="ORF">A3783_05390</name>
</gene>
<dbReference type="PROSITE" id="PS51197">
    <property type="entry name" value="HTH_RRF2_2"/>
    <property type="match status" value="1"/>
</dbReference>
<sequence length="138" mass="15054">MINSRLAVSVHILSLIASHPDQAMSSEFIAGSVNTNPVVIRRLTGSLRQAGLLATTAGKSGAMLTKRPEEITLLMIYRAVESKDNLFSIHEHPNPACPVGRNIQSTLDNTFMRAQRALEAELEAETLADVMHHLAQAR</sequence>
<dbReference type="InterPro" id="IPR036390">
    <property type="entry name" value="WH_DNA-bd_sf"/>
</dbReference>
<dbReference type="InterPro" id="IPR036388">
    <property type="entry name" value="WH-like_DNA-bd_sf"/>
</dbReference>
<dbReference type="PANTHER" id="PTHR33221:SF15">
    <property type="entry name" value="HTH-TYPE TRANSCRIPTIONAL REGULATOR YWGB-RELATED"/>
    <property type="match status" value="1"/>
</dbReference>
<dbReference type="Pfam" id="PF02082">
    <property type="entry name" value="Rrf2"/>
    <property type="match status" value="1"/>
</dbReference>
<dbReference type="RefSeq" id="WP_028106216.1">
    <property type="nucleotide sequence ID" value="NZ_CP085018.1"/>
</dbReference>
<proteinExistence type="predicted"/>
<name>A0ABX2VAV6_9BACL</name>
<protein>
    <submittedName>
        <fullName evidence="1">Transcriptional regulator</fullName>
    </submittedName>
</protein>
<organism evidence="1 2">
    <name type="scientific">Exiguobacterium undae</name>
    <dbReference type="NCBI Taxonomy" id="169177"/>
    <lineage>
        <taxon>Bacteria</taxon>
        <taxon>Bacillati</taxon>
        <taxon>Bacillota</taxon>
        <taxon>Bacilli</taxon>
        <taxon>Bacillales</taxon>
        <taxon>Bacillales Family XII. Incertae Sedis</taxon>
        <taxon>Exiguobacterium</taxon>
    </lineage>
</organism>
<dbReference type="PANTHER" id="PTHR33221">
    <property type="entry name" value="WINGED HELIX-TURN-HELIX TRANSCRIPTIONAL REGULATOR, RRF2 FAMILY"/>
    <property type="match status" value="1"/>
</dbReference>
<keyword evidence="2" id="KW-1185">Reference proteome</keyword>
<dbReference type="Proteomes" id="UP000078447">
    <property type="component" value="Unassembled WGS sequence"/>
</dbReference>
<evidence type="ECO:0000313" key="2">
    <source>
        <dbReference type="Proteomes" id="UP000078447"/>
    </source>
</evidence>
<comment type="caution">
    <text evidence="1">The sequence shown here is derived from an EMBL/GenBank/DDBJ whole genome shotgun (WGS) entry which is preliminary data.</text>
</comment>
<dbReference type="InterPro" id="IPR000944">
    <property type="entry name" value="Tscrpt_reg_Rrf2"/>
</dbReference>
<accession>A0ABX2VAV6</accession>
<dbReference type="SUPFAM" id="SSF46785">
    <property type="entry name" value="Winged helix' DNA-binding domain"/>
    <property type="match status" value="1"/>
</dbReference>
<evidence type="ECO:0000313" key="1">
    <source>
        <dbReference type="EMBL" id="OAN15369.1"/>
    </source>
</evidence>
<reference evidence="1 2" key="1">
    <citation type="submission" date="2016-03" db="EMBL/GenBank/DDBJ databases">
        <authorList>
            <person name="Cho S.-Y."/>
            <person name="Lim S."/>
            <person name="Kim H."/>
            <person name="Soh E.H."/>
            <person name="Moon J.S."/>
        </authorList>
    </citation>
    <scope>NUCLEOTIDE SEQUENCE [LARGE SCALE GENOMIC DNA]</scope>
    <source>
        <strain evidence="1 2">KCTC 3810</strain>
    </source>
</reference>
<dbReference type="EMBL" id="LVVL01000001">
    <property type="protein sequence ID" value="OAN15369.1"/>
    <property type="molecule type" value="Genomic_DNA"/>
</dbReference>